<evidence type="ECO:0000256" key="8">
    <source>
        <dbReference type="ARBA" id="ARBA00022918"/>
    </source>
</evidence>
<dbReference type="Gene3D" id="3.30.70.270">
    <property type="match status" value="1"/>
</dbReference>
<dbReference type="OrthoDB" id="6773263at2759"/>
<dbReference type="InterPro" id="IPR036397">
    <property type="entry name" value="RNaseH_sf"/>
</dbReference>
<evidence type="ECO:0000313" key="11">
    <source>
        <dbReference type="EMBL" id="TRZ06629.1"/>
    </source>
</evidence>
<dbReference type="Proteomes" id="UP000796761">
    <property type="component" value="Unassembled WGS sequence"/>
</dbReference>
<dbReference type="InterPro" id="IPR043502">
    <property type="entry name" value="DNA/RNA_pol_sf"/>
</dbReference>
<dbReference type="PROSITE" id="PS50879">
    <property type="entry name" value="RNASE_H_1"/>
    <property type="match status" value="1"/>
</dbReference>
<dbReference type="GO" id="GO:0003964">
    <property type="term" value="F:RNA-directed DNA polymerase activity"/>
    <property type="evidence" value="ECO:0007669"/>
    <property type="project" value="UniProtKB-KW"/>
</dbReference>
<dbReference type="Pfam" id="PF00078">
    <property type="entry name" value="RVT_1"/>
    <property type="match status" value="1"/>
</dbReference>
<dbReference type="Gene3D" id="3.30.420.10">
    <property type="entry name" value="Ribonuclease H-like superfamily/Ribonuclease H"/>
    <property type="match status" value="1"/>
</dbReference>
<sequence>MEPSTSPWNTPVFCIKKKSGKWRLLQDLQKVNTVMESMGTLQAGMPLPTMLPAEWLVLVVDLNICFFTIPLHPNDRPKFAFSAPAINNAEPAKRYQWRVLPQGMRNSLSLCQWFVARALSGVRKQFPNAQFYHYMDEILVAASSQDELQRIRPQLIHTLHSHEVHRIDPSTVFVTTPDLHPTVIIGQWSDKWSDSLHVLEWVFLSHQPQKTATALFELIAHLIVKCRQRCLQLMGVNLAQIVLPGPWEDFDWSLANSVSLQSALENFTGQITYHLASHKLLQVAKSTQISFRPKSSQEPAQGPTIFTDGSGKTEKAIVTWKDGSKWKVLEGHEDGSVQLVELRAAVMAFQKFSQQPFNLIMDSACVADIAQQLGHSVLKEVINAALFHLLKTLWCAIQDRVHPYYVLHL</sequence>
<dbReference type="EC" id="3.1.26.4" evidence="2"/>
<evidence type="ECO:0000256" key="3">
    <source>
        <dbReference type="ARBA" id="ARBA00022679"/>
    </source>
</evidence>
<dbReference type="EMBL" id="SWJQ01002321">
    <property type="protein sequence ID" value="TRZ06629.1"/>
    <property type="molecule type" value="Genomic_DNA"/>
</dbReference>
<dbReference type="InterPro" id="IPR000477">
    <property type="entry name" value="RT_dom"/>
</dbReference>
<evidence type="ECO:0000256" key="2">
    <source>
        <dbReference type="ARBA" id="ARBA00012180"/>
    </source>
</evidence>
<dbReference type="GO" id="GO:0004523">
    <property type="term" value="F:RNA-DNA hybrid ribonuclease activity"/>
    <property type="evidence" value="ECO:0007669"/>
    <property type="project" value="UniProtKB-EC"/>
</dbReference>
<keyword evidence="5" id="KW-0540">Nuclease</keyword>
<evidence type="ECO:0000256" key="7">
    <source>
        <dbReference type="ARBA" id="ARBA00022801"/>
    </source>
</evidence>
<dbReference type="AlphaFoldDB" id="A0A8K1D686"/>
<evidence type="ECO:0000256" key="6">
    <source>
        <dbReference type="ARBA" id="ARBA00022759"/>
    </source>
</evidence>
<keyword evidence="4" id="KW-0548">Nucleotidyltransferase</keyword>
<keyword evidence="12" id="KW-1185">Reference proteome</keyword>
<comment type="caution">
    <text evidence="11">The sequence shown here is derived from an EMBL/GenBank/DDBJ whole genome shotgun (WGS) entry which is preliminary data.</text>
</comment>
<keyword evidence="7" id="KW-0378">Hydrolase</keyword>
<gene>
    <name evidence="11" type="ORF">HGM15179_020478</name>
</gene>
<accession>A0A8K1D686</accession>
<organism evidence="11 12">
    <name type="scientific">Zosterops borbonicus</name>
    <dbReference type="NCBI Taxonomy" id="364589"/>
    <lineage>
        <taxon>Eukaryota</taxon>
        <taxon>Metazoa</taxon>
        <taxon>Chordata</taxon>
        <taxon>Craniata</taxon>
        <taxon>Vertebrata</taxon>
        <taxon>Euteleostomi</taxon>
        <taxon>Archelosauria</taxon>
        <taxon>Archosauria</taxon>
        <taxon>Dinosauria</taxon>
        <taxon>Saurischia</taxon>
        <taxon>Theropoda</taxon>
        <taxon>Coelurosauria</taxon>
        <taxon>Aves</taxon>
        <taxon>Neognathae</taxon>
        <taxon>Neoaves</taxon>
        <taxon>Telluraves</taxon>
        <taxon>Australaves</taxon>
        <taxon>Passeriformes</taxon>
        <taxon>Sylvioidea</taxon>
        <taxon>Zosteropidae</taxon>
        <taxon>Zosterops</taxon>
    </lineage>
</organism>
<comment type="similarity">
    <text evidence="1">Belongs to the beta type-B retroviral polymerase family. HERV class-II K(HML-2) pol subfamily.</text>
</comment>
<evidence type="ECO:0000256" key="1">
    <source>
        <dbReference type="ARBA" id="ARBA00010879"/>
    </source>
</evidence>
<dbReference type="PANTHER" id="PTHR41694:SF3">
    <property type="entry name" value="RNA-DIRECTED DNA POLYMERASE-RELATED"/>
    <property type="match status" value="1"/>
</dbReference>
<protein>
    <recommendedName>
        <fullName evidence="2">ribonuclease H</fullName>
        <ecNumber evidence="2">3.1.26.4</ecNumber>
    </recommendedName>
</protein>
<evidence type="ECO:0000256" key="5">
    <source>
        <dbReference type="ARBA" id="ARBA00022722"/>
    </source>
</evidence>
<evidence type="ECO:0000259" key="10">
    <source>
        <dbReference type="PROSITE" id="PS50879"/>
    </source>
</evidence>
<reference evidence="11" key="1">
    <citation type="submission" date="2019-04" db="EMBL/GenBank/DDBJ databases">
        <title>Genome assembly of Zosterops borbonicus 15179.</title>
        <authorList>
            <person name="Leroy T."/>
            <person name="Anselmetti Y."/>
            <person name="Tilak M.-K."/>
            <person name="Nabholz B."/>
        </authorList>
    </citation>
    <scope>NUCLEOTIDE SEQUENCE</scope>
    <source>
        <strain evidence="11">HGM_15179</strain>
        <tissue evidence="11">Muscle</tissue>
    </source>
</reference>
<name>A0A8K1D686_9PASS</name>
<dbReference type="PANTHER" id="PTHR41694">
    <property type="entry name" value="ENDOGENOUS RETROVIRUS GROUP K MEMBER POL PROTEIN"/>
    <property type="match status" value="1"/>
</dbReference>
<feature type="domain" description="RNase H type-1" evidence="10">
    <location>
        <begin position="299"/>
        <end position="409"/>
    </location>
</feature>
<feature type="domain" description="Reverse transcriptase" evidence="9">
    <location>
        <begin position="1"/>
        <end position="238"/>
    </location>
</feature>
<keyword evidence="6" id="KW-0255">Endonuclease</keyword>
<dbReference type="GO" id="GO:0035613">
    <property type="term" value="F:RNA stem-loop binding"/>
    <property type="evidence" value="ECO:0007669"/>
    <property type="project" value="TreeGrafter"/>
</dbReference>
<dbReference type="InterPro" id="IPR002156">
    <property type="entry name" value="RNaseH_domain"/>
</dbReference>
<dbReference type="SUPFAM" id="SSF56672">
    <property type="entry name" value="DNA/RNA polymerases"/>
    <property type="match status" value="1"/>
</dbReference>
<dbReference type="InterPro" id="IPR043128">
    <property type="entry name" value="Rev_trsase/Diguanyl_cyclase"/>
</dbReference>
<dbReference type="Gene3D" id="3.10.10.10">
    <property type="entry name" value="HIV Type 1 Reverse Transcriptase, subunit A, domain 1"/>
    <property type="match status" value="1"/>
</dbReference>
<proteinExistence type="inferred from homology"/>
<keyword evidence="8" id="KW-0695">RNA-directed DNA polymerase</keyword>
<evidence type="ECO:0000259" key="9">
    <source>
        <dbReference type="PROSITE" id="PS50878"/>
    </source>
</evidence>
<evidence type="ECO:0000256" key="4">
    <source>
        <dbReference type="ARBA" id="ARBA00022695"/>
    </source>
</evidence>
<dbReference type="PROSITE" id="PS50878">
    <property type="entry name" value="RT_POL"/>
    <property type="match status" value="1"/>
</dbReference>
<evidence type="ECO:0000313" key="12">
    <source>
        <dbReference type="Proteomes" id="UP000796761"/>
    </source>
</evidence>
<keyword evidence="3" id="KW-0808">Transferase</keyword>